<dbReference type="AlphaFoldDB" id="A0A8J7DC40"/>
<dbReference type="InterPro" id="IPR029063">
    <property type="entry name" value="SAM-dependent_MTases_sf"/>
</dbReference>
<dbReference type="RefSeq" id="WP_193905920.1">
    <property type="nucleotide sequence ID" value="NZ_JADEXG010000014.1"/>
</dbReference>
<evidence type="ECO:0008006" key="6">
    <source>
        <dbReference type="Google" id="ProtNLM"/>
    </source>
</evidence>
<evidence type="ECO:0000256" key="3">
    <source>
        <dbReference type="ARBA" id="ARBA00022691"/>
    </source>
</evidence>
<dbReference type="InterPro" id="IPR050953">
    <property type="entry name" value="N4_N6_ade-DNA_methylase"/>
</dbReference>
<dbReference type="GO" id="GO:0008168">
    <property type="term" value="F:methyltransferase activity"/>
    <property type="evidence" value="ECO:0007669"/>
    <property type="project" value="UniProtKB-KW"/>
</dbReference>
<dbReference type="PANTHER" id="PTHR33841:SF5">
    <property type="entry name" value="DNA METHYLASE (MODIFICATION METHYLASE) (METHYLTRANSFERASE)-RELATED"/>
    <property type="match status" value="1"/>
</dbReference>
<keyword evidence="3" id="KW-0949">S-adenosyl-L-methionine</keyword>
<organism evidence="4 5">
    <name type="scientific">Vasconcelosia minhoensis LEGE 07310</name>
    <dbReference type="NCBI Taxonomy" id="915328"/>
    <lineage>
        <taxon>Bacteria</taxon>
        <taxon>Bacillati</taxon>
        <taxon>Cyanobacteriota</taxon>
        <taxon>Cyanophyceae</taxon>
        <taxon>Nodosilineales</taxon>
        <taxon>Cymatolegaceae</taxon>
        <taxon>Vasconcelosia</taxon>
        <taxon>Vasconcelosia minhoensis</taxon>
    </lineage>
</organism>
<dbReference type="Gene3D" id="3.40.50.150">
    <property type="entry name" value="Vaccinia Virus protein VP39"/>
    <property type="match status" value="1"/>
</dbReference>
<sequence length="774" mass="88340">MGYDWPLAQKYLRSRRLDVLFSQVLGWAQPPSQRWRKHSPSIRYRSLASRAGATVWQVEVKDSLSAAVQRQVYETLASAQSLLIFTHPEHYRSLWYWQIFEQPHSLLYVPGQPADLWQPRLEQLTTAESLTLAVETAPRYAEFKLHLQAFSEGTSGMSNEADRQGYAAVLLKRLIFVQILQRQGLLDRDRWYLQNKLGQIQQRGTDRFFIDGWQKLLRQGFSLPPPERPPVFRAALGEVPYLGHLFGPHRLERQYPEIAVCDRPFEAALVWLSGDGAAPLLNPWGSPALGQVLAWHWAEKTDGVATLTEQAELGCDRVLTPWLLQQLGLPSTADLNGQLFDGDAGLCRRLIQEILPLLRALDPACGSGMFLLALHQRLTELYCALIGCIHETQDSQLLIWLKGLQAEHPELIQAIQRRVLRQNLYGVDLRAEAVETAQLQLLARLVATARSPQSVEPLPSLDFNILIGNSLVGLIRVDPAGFDRIVGSGTALQGNLLQPLAADSYRAILAEKNISLEHYQGQTRLLVELHEIPQYAQLEFLRDHISRLDRTAQDKLNQLLLNQFSQTLGIQYRETQLTDRPQRRLLTQEDLEIFYPLHWGYHFHQILEQHGGFDIILSALPNDRVKPTTEEFFQHFRDLGQDKGLSPESFKTSKQALLRADPELSQAWLFYQSQFSFITDYFYRAEQYAHQSPEVNGRRVRNQLRLDWLLVEQTFNLLRPGGRSGLWGADALQAHEKAETLRSHLAAHTQDLQYLIWGPSKDPLALCLLSFSKI</sequence>
<proteinExistence type="predicted"/>
<evidence type="ECO:0000256" key="2">
    <source>
        <dbReference type="ARBA" id="ARBA00022679"/>
    </source>
</evidence>
<evidence type="ECO:0000256" key="1">
    <source>
        <dbReference type="ARBA" id="ARBA00022603"/>
    </source>
</evidence>
<dbReference type="GO" id="GO:0032259">
    <property type="term" value="P:methylation"/>
    <property type="evidence" value="ECO:0007669"/>
    <property type="project" value="UniProtKB-KW"/>
</dbReference>
<evidence type="ECO:0000313" key="4">
    <source>
        <dbReference type="EMBL" id="MBE9077258.1"/>
    </source>
</evidence>
<accession>A0A8J7DC40</accession>
<dbReference type="SUPFAM" id="SSF53335">
    <property type="entry name" value="S-adenosyl-L-methionine-dependent methyltransferases"/>
    <property type="match status" value="1"/>
</dbReference>
<dbReference type="Proteomes" id="UP000636505">
    <property type="component" value="Unassembled WGS sequence"/>
</dbReference>
<keyword evidence="2" id="KW-0808">Transferase</keyword>
<gene>
    <name evidence="4" type="ORF">IQ241_08110</name>
</gene>
<dbReference type="EMBL" id="JADEXG010000014">
    <property type="protein sequence ID" value="MBE9077258.1"/>
    <property type="molecule type" value="Genomic_DNA"/>
</dbReference>
<name>A0A8J7DC40_9CYAN</name>
<keyword evidence="5" id="KW-1185">Reference proteome</keyword>
<protein>
    <recommendedName>
        <fullName evidence="6">DNA methylase adenine-specific domain-containing protein</fullName>
    </recommendedName>
</protein>
<evidence type="ECO:0000313" key="5">
    <source>
        <dbReference type="Proteomes" id="UP000636505"/>
    </source>
</evidence>
<comment type="caution">
    <text evidence="4">The sequence shown here is derived from an EMBL/GenBank/DDBJ whole genome shotgun (WGS) entry which is preliminary data.</text>
</comment>
<keyword evidence="1" id="KW-0489">Methyltransferase</keyword>
<dbReference type="PANTHER" id="PTHR33841">
    <property type="entry name" value="DNA METHYLTRANSFERASE YEEA-RELATED"/>
    <property type="match status" value="1"/>
</dbReference>
<reference evidence="4" key="1">
    <citation type="submission" date="2020-10" db="EMBL/GenBank/DDBJ databases">
        <authorList>
            <person name="Castelo-Branco R."/>
            <person name="Eusebio N."/>
            <person name="Adriana R."/>
            <person name="Vieira A."/>
            <person name="Brugerolle De Fraissinette N."/>
            <person name="Rezende De Castro R."/>
            <person name="Schneider M.P."/>
            <person name="Vasconcelos V."/>
            <person name="Leao P.N."/>
        </authorList>
    </citation>
    <scope>NUCLEOTIDE SEQUENCE</scope>
    <source>
        <strain evidence="4">LEGE 07310</strain>
    </source>
</reference>